<protein>
    <submittedName>
        <fullName evidence="1">Bucepa02001210 protein family protein</fullName>
    </submittedName>
</protein>
<dbReference type="OrthoDB" id="1982at2"/>
<evidence type="ECO:0000313" key="1">
    <source>
        <dbReference type="EMBL" id="KIL96862.1"/>
    </source>
</evidence>
<dbReference type="EMBL" id="JXSL01000033">
    <property type="protein sequence ID" value="KIL96862.1"/>
    <property type="molecule type" value="Genomic_DNA"/>
</dbReference>
<dbReference type="Gene3D" id="3.90.320.10">
    <property type="match status" value="1"/>
</dbReference>
<dbReference type="RefSeq" id="WP_009868264.1">
    <property type="nucleotide sequence ID" value="NZ_JXSL01000033.1"/>
</dbReference>
<accession>A0A0C2U5Y2</accession>
<dbReference type="InterPro" id="IPR011604">
    <property type="entry name" value="PDDEXK-like_dom_sf"/>
</dbReference>
<name>A0A0C2U5Y2_PARME</name>
<evidence type="ECO:0000313" key="2">
    <source>
        <dbReference type="Proteomes" id="UP000031971"/>
    </source>
</evidence>
<dbReference type="STRING" id="272627.CCC_01355"/>
<proteinExistence type="predicted"/>
<gene>
    <name evidence="1" type="ORF">CCC_01355</name>
</gene>
<organism evidence="1 2">
    <name type="scientific">Paramagnetospirillum magnetotacticum MS-1</name>
    <dbReference type="NCBI Taxonomy" id="272627"/>
    <lineage>
        <taxon>Bacteria</taxon>
        <taxon>Pseudomonadati</taxon>
        <taxon>Pseudomonadota</taxon>
        <taxon>Alphaproteobacteria</taxon>
        <taxon>Rhodospirillales</taxon>
        <taxon>Magnetospirillaceae</taxon>
        <taxon>Paramagnetospirillum</taxon>
    </lineage>
</organism>
<dbReference type="AlphaFoldDB" id="A0A0C2U5Y2"/>
<dbReference type="Proteomes" id="UP000031971">
    <property type="component" value="Unassembled WGS sequence"/>
</dbReference>
<sequence length="265" mass="29242">MLDLNHGSGCQYQKPDRDPGITVAVNAAIDAALVVRNRSQVARQYVSTSGIGRECLRQIQYDYLAVPKDEGRDFEPKTLRIFEAGHRGEDVVAAWLRAAGFDLRTERRDGRQFGFSALNGRFKGHIDGCLVGGPVAMAYPALWENKALGVSSWKDVVKRGVVLSKPVYAAQLALYQAYMDLPAPTLFTALNRDTWEIHCELVPFDAALAQTMSDRAVQVVRASDAQELLPRASAERTSVICRGGKTAGGWHGACSWQDRCWGRCR</sequence>
<keyword evidence="2" id="KW-1185">Reference proteome</keyword>
<reference evidence="1 2" key="1">
    <citation type="submission" date="2015-01" db="EMBL/GenBank/DDBJ databases">
        <title>Genome Sequence of Magnetospirillum magnetotacticum Strain MS-1.</title>
        <authorList>
            <person name="Marinov G.K."/>
            <person name="Smalley M.D."/>
            <person name="DeSalvo G."/>
        </authorList>
    </citation>
    <scope>NUCLEOTIDE SEQUENCE [LARGE SCALE GENOMIC DNA]</scope>
    <source>
        <strain evidence="1 2">MS-1</strain>
    </source>
</reference>
<comment type="caution">
    <text evidence="1">The sequence shown here is derived from an EMBL/GenBank/DDBJ whole genome shotgun (WGS) entry which is preliminary data.</text>
</comment>